<dbReference type="Pfam" id="PF00072">
    <property type="entry name" value="Response_reg"/>
    <property type="match status" value="1"/>
</dbReference>
<dbReference type="GO" id="GO:0000155">
    <property type="term" value="F:phosphorelay sensor kinase activity"/>
    <property type="evidence" value="ECO:0007669"/>
    <property type="project" value="InterPro"/>
</dbReference>
<accession>A0A1G7GXR7</accession>
<dbReference type="InterPro" id="IPR001789">
    <property type="entry name" value="Sig_transdc_resp-reg_receiver"/>
</dbReference>
<evidence type="ECO:0000256" key="1">
    <source>
        <dbReference type="ARBA" id="ARBA00000085"/>
    </source>
</evidence>
<dbReference type="PROSITE" id="PS50109">
    <property type="entry name" value="HIS_KIN"/>
    <property type="match status" value="1"/>
</dbReference>
<dbReference type="PANTHER" id="PTHR43711:SF1">
    <property type="entry name" value="HISTIDINE KINASE 1"/>
    <property type="match status" value="1"/>
</dbReference>
<keyword evidence="3 7" id="KW-0597">Phosphoprotein</keyword>
<dbReference type="RefSeq" id="WP_176805184.1">
    <property type="nucleotide sequence ID" value="NZ_FNAH01000015.1"/>
</dbReference>
<dbReference type="SUPFAM" id="SSF55874">
    <property type="entry name" value="ATPase domain of HSP90 chaperone/DNA topoisomerase II/histidine kinase"/>
    <property type="match status" value="1"/>
</dbReference>
<keyword evidence="6" id="KW-0902">Two-component regulatory system</keyword>
<evidence type="ECO:0000256" key="4">
    <source>
        <dbReference type="ARBA" id="ARBA00022679"/>
    </source>
</evidence>
<dbReference type="SUPFAM" id="SSF52172">
    <property type="entry name" value="CheY-like"/>
    <property type="match status" value="1"/>
</dbReference>
<dbReference type="InterPro" id="IPR003661">
    <property type="entry name" value="HisK_dim/P_dom"/>
</dbReference>
<dbReference type="CDD" id="cd00156">
    <property type="entry name" value="REC"/>
    <property type="match status" value="1"/>
</dbReference>
<dbReference type="InterPro" id="IPR050736">
    <property type="entry name" value="Sensor_HK_Regulatory"/>
</dbReference>
<evidence type="ECO:0000259" key="10">
    <source>
        <dbReference type="PROSITE" id="PS50110"/>
    </source>
</evidence>
<keyword evidence="4" id="KW-0808">Transferase</keyword>
<evidence type="ECO:0000256" key="2">
    <source>
        <dbReference type="ARBA" id="ARBA00012438"/>
    </source>
</evidence>
<evidence type="ECO:0000256" key="6">
    <source>
        <dbReference type="ARBA" id="ARBA00023012"/>
    </source>
</evidence>
<sequence length="738" mass="82389">MHRKLLRPDDSPERKLEKLSQIVTALMKRVEAASADTAYNYFHTAAALEAKVRARTHDLEQAMDQLNQSRSRLDRARHEAESARADLADALEAVREGFALFGHDNRLIMSNSRFARLFPDIRQRVTPGLLLDDYFNMVSQSSALLPSEGKSRGEWLSERRARHLELQVGFILELTGDRWIQVSERPTSNGGTAILQTEVTVTVRRERLERDKLLDAQSQLVRATLDHLDQGVATFDANRLLLAWNIRLLDLLPLPAEIMQVGADFHQLVEVLRKHGVFQRVEKIDRIMQWVNNQESQRPLRDELLTRGGHHLTLAMRAMPNGGFVVSFSDVTGERRAQTALAKTNETLEARVRRRTLEMESARDEALRANQAKSRFLAAASHDLLQPLNAAKLFMASVQPDALPAREAMLMQRIESAFSSVEAILHALLDISRLDGATNVQPSRIDLGALFASIAADYRETAACKGISLHFVPTRAIVLSDPGYLQRVIQNLVVNAITYTARGKVLFGARHLPGGQMRIEVWDTGPGIPLSEREAIFEEFHRLDTGMAQAAGMGLGLSIVKRAAILLDHQLSLDSWEGRGTVFRLTLDRAQPPRTGKHEHAPAEPAAQPFSDMIVLVVENEPAVLDAMVLLLDQWGISPLPATDFDVAVSLIEEIGETPDAIIADYQLDHGKTGIETIAKLRARYGDIRALLVTANRSNEVADLAQTQDIFLLRKPVQPAAVREWLSHVRPLRTRSEI</sequence>
<dbReference type="CDD" id="cd00082">
    <property type="entry name" value="HisKA"/>
    <property type="match status" value="1"/>
</dbReference>
<dbReference type="InterPro" id="IPR005467">
    <property type="entry name" value="His_kinase_dom"/>
</dbReference>
<dbReference type="InterPro" id="IPR004358">
    <property type="entry name" value="Sig_transdc_His_kin-like_C"/>
</dbReference>
<dbReference type="SMART" id="SM00448">
    <property type="entry name" value="REC"/>
    <property type="match status" value="1"/>
</dbReference>
<evidence type="ECO:0000313" key="11">
    <source>
        <dbReference type="EMBL" id="SDE92853.1"/>
    </source>
</evidence>
<feature type="modified residue" description="4-aspartylphosphate" evidence="7">
    <location>
        <position position="665"/>
    </location>
</feature>
<gene>
    <name evidence="11" type="ORF">SAMN05421538_11537</name>
</gene>
<dbReference type="Pfam" id="PF00512">
    <property type="entry name" value="HisKA"/>
    <property type="match status" value="1"/>
</dbReference>
<keyword evidence="8" id="KW-0175">Coiled coil</keyword>
<dbReference type="Proteomes" id="UP000199344">
    <property type="component" value="Unassembled WGS sequence"/>
</dbReference>
<protein>
    <recommendedName>
        <fullName evidence="2">histidine kinase</fullName>
        <ecNumber evidence="2">2.7.13.3</ecNumber>
    </recommendedName>
</protein>
<dbReference type="SUPFAM" id="SSF47384">
    <property type="entry name" value="Homodimeric domain of signal transducing histidine kinase"/>
    <property type="match status" value="1"/>
</dbReference>
<dbReference type="CDD" id="cd00075">
    <property type="entry name" value="HATPase"/>
    <property type="match status" value="1"/>
</dbReference>
<feature type="domain" description="Histidine kinase" evidence="9">
    <location>
        <begin position="379"/>
        <end position="591"/>
    </location>
</feature>
<dbReference type="PROSITE" id="PS50110">
    <property type="entry name" value="RESPONSE_REGULATORY"/>
    <property type="match status" value="1"/>
</dbReference>
<dbReference type="InterPro" id="IPR011006">
    <property type="entry name" value="CheY-like_superfamily"/>
</dbReference>
<dbReference type="EMBL" id="FNAH01000015">
    <property type="protein sequence ID" value="SDE92853.1"/>
    <property type="molecule type" value="Genomic_DNA"/>
</dbReference>
<name>A0A1G7GXR7_9RHOB</name>
<dbReference type="AlphaFoldDB" id="A0A1G7GXR7"/>
<dbReference type="Gene3D" id="3.30.450.20">
    <property type="entry name" value="PAS domain"/>
    <property type="match status" value="1"/>
</dbReference>
<keyword evidence="5" id="KW-0418">Kinase</keyword>
<evidence type="ECO:0000259" key="9">
    <source>
        <dbReference type="PROSITE" id="PS50109"/>
    </source>
</evidence>
<proteinExistence type="predicted"/>
<keyword evidence="12" id="KW-1185">Reference proteome</keyword>
<dbReference type="Gene3D" id="3.30.565.10">
    <property type="entry name" value="Histidine kinase-like ATPase, C-terminal domain"/>
    <property type="match status" value="1"/>
</dbReference>
<dbReference type="SMART" id="SM00387">
    <property type="entry name" value="HATPase_c"/>
    <property type="match status" value="1"/>
</dbReference>
<evidence type="ECO:0000313" key="12">
    <source>
        <dbReference type="Proteomes" id="UP000199344"/>
    </source>
</evidence>
<organism evidence="11 12">
    <name type="scientific">Paracoccus isoporae</name>
    <dbReference type="NCBI Taxonomy" id="591205"/>
    <lineage>
        <taxon>Bacteria</taxon>
        <taxon>Pseudomonadati</taxon>
        <taxon>Pseudomonadota</taxon>
        <taxon>Alphaproteobacteria</taxon>
        <taxon>Rhodobacterales</taxon>
        <taxon>Paracoccaceae</taxon>
        <taxon>Paracoccus</taxon>
    </lineage>
</organism>
<dbReference type="InterPro" id="IPR003594">
    <property type="entry name" value="HATPase_dom"/>
</dbReference>
<dbReference type="Pfam" id="PF02518">
    <property type="entry name" value="HATPase_c"/>
    <property type="match status" value="1"/>
</dbReference>
<evidence type="ECO:0000256" key="7">
    <source>
        <dbReference type="PROSITE-ProRule" id="PRU00169"/>
    </source>
</evidence>
<feature type="domain" description="Response regulatory" evidence="10">
    <location>
        <begin position="614"/>
        <end position="730"/>
    </location>
</feature>
<evidence type="ECO:0000256" key="5">
    <source>
        <dbReference type="ARBA" id="ARBA00022777"/>
    </source>
</evidence>
<dbReference type="STRING" id="591205.SAMN05421538_11537"/>
<dbReference type="InterPro" id="IPR036097">
    <property type="entry name" value="HisK_dim/P_sf"/>
</dbReference>
<evidence type="ECO:0000256" key="3">
    <source>
        <dbReference type="ARBA" id="ARBA00022553"/>
    </source>
</evidence>
<comment type="catalytic activity">
    <reaction evidence="1">
        <text>ATP + protein L-histidine = ADP + protein N-phospho-L-histidine.</text>
        <dbReference type="EC" id="2.7.13.3"/>
    </reaction>
</comment>
<dbReference type="Gene3D" id="3.40.50.2300">
    <property type="match status" value="1"/>
</dbReference>
<dbReference type="InterPro" id="IPR036890">
    <property type="entry name" value="HATPase_C_sf"/>
</dbReference>
<dbReference type="EC" id="2.7.13.3" evidence="2"/>
<dbReference type="PRINTS" id="PR00344">
    <property type="entry name" value="BCTRLSENSOR"/>
</dbReference>
<dbReference type="PANTHER" id="PTHR43711">
    <property type="entry name" value="TWO-COMPONENT HISTIDINE KINASE"/>
    <property type="match status" value="1"/>
</dbReference>
<dbReference type="Pfam" id="PF12860">
    <property type="entry name" value="PAS_7"/>
    <property type="match status" value="2"/>
</dbReference>
<dbReference type="Gene3D" id="1.10.287.130">
    <property type="match status" value="1"/>
</dbReference>
<feature type="coiled-coil region" evidence="8">
    <location>
        <begin position="16"/>
        <end position="93"/>
    </location>
</feature>
<evidence type="ECO:0000256" key="8">
    <source>
        <dbReference type="SAM" id="Coils"/>
    </source>
</evidence>
<dbReference type="SMART" id="SM00388">
    <property type="entry name" value="HisKA"/>
    <property type="match status" value="1"/>
</dbReference>
<reference evidence="11 12" key="1">
    <citation type="submission" date="2016-10" db="EMBL/GenBank/DDBJ databases">
        <authorList>
            <person name="de Groot N.N."/>
        </authorList>
    </citation>
    <scope>NUCLEOTIDE SEQUENCE [LARGE SCALE GENOMIC DNA]</scope>
    <source>
        <strain evidence="11 12">DSM 22220</strain>
    </source>
</reference>